<reference evidence="1 2" key="1">
    <citation type="journal article" date="2002" name="Genetika">
        <title>Phenogenetic characterization of a group of giant Phi KZ-like bacteriophages of Pseudomonas aeruginosa].</title>
        <authorList>
            <person name="Burkal'tseva M.V."/>
            <person name="Krylov V.N."/>
            <person name="Pleteneva E.A."/>
            <person name="Shaburova O.V."/>
            <person name="Krylov S.V."/>
            <person name="Volckaert G."/>
            <person name="Sykilinda N.N."/>
            <person name="Kurochkina L.P."/>
            <person name="Mesyanzhinov V.V."/>
        </authorList>
    </citation>
    <scope>NUCLEOTIDE SEQUENCE [LARGE SCALE GENOMIC DNA]</scope>
</reference>
<dbReference type="RefSeq" id="YP_418122.1">
    <property type="nucleotide sequence ID" value="NC_007623.1"/>
</dbReference>
<evidence type="ECO:0000313" key="1">
    <source>
        <dbReference type="EMBL" id="CAG27183.1"/>
    </source>
</evidence>
<sequence>MNTFYIIQVDQRSTSHPGTITQYYAEDPSSRGYPDFSKSWMDCSTFHSLESATEVINRMLTDKNTRFGDGSVYLPLTFRILRRDYNAPVPGTKYEFDLSIVEFSYTDPSDLKVKTVDRWGVDFIWGGGDKLARTFYRVETNPDQPNMPYLPGKNEPSLFYPKALEGAHPWVYWYIRSHELEFTSASVKTALEEKDKVIGKISNQSSNVELYDEMFPKAGDRVAVGDLVLLGDVLALRNKNSDLTLEEIHQQKLSRRVSNKQ</sequence>
<reference evidence="1 2" key="2">
    <citation type="journal article" date="2003" name="Res. Microbiol.">
        <title>Myoviridae bacteriophages of Pseudomonas aeruginosa: a long and complex evolutionary pathway.</title>
        <authorList>
            <person name="Krylov V.N."/>
            <person name="Pleteneva E.A."/>
            <person name="Bourkalsteva M.V."/>
            <person name="Shaburova O.V."/>
            <person name="Volckaert G."/>
            <person name="Sykilinda N.N."/>
            <person name="Kurochkina L.P."/>
            <person name="Mesyanzhinov V.V."/>
        </authorList>
    </citation>
    <scope>NUCLEOTIDE SEQUENCE [LARGE SCALE GENOMIC DNA]</scope>
</reference>
<proteinExistence type="predicted"/>
<accession>Q2Z0Z2</accession>
<dbReference type="Proteomes" id="UP000001239">
    <property type="component" value="Segment"/>
</dbReference>
<evidence type="ECO:0000313" key="2">
    <source>
        <dbReference type="Proteomes" id="UP000001239"/>
    </source>
</evidence>
<protein>
    <submittedName>
        <fullName evidence="1">Uncharacterized protein</fullName>
    </submittedName>
</protein>
<dbReference type="GeneID" id="5176804"/>
<reference evidence="1 2" key="3">
    <citation type="journal article" date="2004" name="Bioinformatics">
        <title>PHIRE, a deterministic approach to reveal regulatory elements in bacteriophage genomes.</title>
        <authorList>
            <person name="Lavigne R."/>
            <person name="Sun W.D."/>
            <person name="Volckaert G."/>
        </authorList>
    </citation>
    <scope>NUCLEOTIDE SEQUENCE [LARGE SCALE GENOMIC DNA]</scope>
</reference>
<keyword evidence="2" id="KW-1185">Reference proteome</keyword>
<dbReference type="KEGG" id="vg:5176804"/>
<reference evidence="1 2" key="4">
    <citation type="journal article" date="2005" name="J. Mol. Biol.">
        <title>Genome comparison of Pseudomonas aeruginosa large phages.</title>
        <authorList>
            <person name="Hertveldt K."/>
            <person name="Lavigne R."/>
            <person name="Pleteneva E."/>
            <person name="Sernova N."/>
            <person name="Kurochkina L."/>
            <person name="Korchevskii R."/>
            <person name="Robben J."/>
            <person name="Mesyanzhinov V."/>
            <person name="Krylov V.N."/>
            <person name="Volckaert G."/>
        </authorList>
    </citation>
    <scope>NUCLEOTIDE SEQUENCE</scope>
</reference>
<dbReference type="EMBL" id="AJ697969">
    <property type="protein sequence ID" value="CAG27183.1"/>
    <property type="molecule type" value="Genomic_DNA"/>
</dbReference>
<organism evidence="1 2">
    <name type="scientific">Pseudomonas phage EL</name>
    <dbReference type="NCBI Taxonomy" id="273133"/>
    <lineage>
        <taxon>Viruses</taxon>
        <taxon>Duplodnaviria</taxon>
        <taxon>Heunggongvirae</taxon>
        <taxon>Uroviricota</taxon>
        <taxon>Caudoviricetes</taxon>
        <taxon>Chimalliviridae</taxon>
        <taxon>Elvirus</taxon>
        <taxon>Elvirus EL</taxon>
    </lineage>
</organism>
<name>Q2Z0Z2_9CAUD</name>